<dbReference type="eggNOG" id="KOG0256">
    <property type="taxonomic scope" value="Eukaryota"/>
</dbReference>
<reference evidence="4" key="1">
    <citation type="journal article" date="2013" name="Nature">
        <title>Pan genome of the phytoplankton Emiliania underpins its global distribution.</title>
        <authorList>
            <person name="Read B.A."/>
            <person name="Kegel J."/>
            <person name="Klute M.J."/>
            <person name="Kuo A."/>
            <person name="Lefebvre S.C."/>
            <person name="Maumus F."/>
            <person name="Mayer C."/>
            <person name="Miller J."/>
            <person name="Monier A."/>
            <person name="Salamov A."/>
            <person name="Young J."/>
            <person name="Aguilar M."/>
            <person name="Claverie J.M."/>
            <person name="Frickenhaus S."/>
            <person name="Gonzalez K."/>
            <person name="Herman E.K."/>
            <person name="Lin Y.C."/>
            <person name="Napier J."/>
            <person name="Ogata H."/>
            <person name="Sarno A.F."/>
            <person name="Shmutz J."/>
            <person name="Schroeder D."/>
            <person name="de Vargas C."/>
            <person name="Verret F."/>
            <person name="von Dassow P."/>
            <person name="Valentin K."/>
            <person name="Van de Peer Y."/>
            <person name="Wheeler G."/>
            <person name="Dacks J.B."/>
            <person name="Delwiche C.F."/>
            <person name="Dyhrman S.T."/>
            <person name="Glockner G."/>
            <person name="John U."/>
            <person name="Richards T."/>
            <person name="Worden A.Z."/>
            <person name="Zhang X."/>
            <person name="Grigoriev I.V."/>
            <person name="Allen A.E."/>
            <person name="Bidle K."/>
            <person name="Borodovsky M."/>
            <person name="Bowler C."/>
            <person name="Brownlee C."/>
            <person name="Cock J.M."/>
            <person name="Elias M."/>
            <person name="Gladyshev V.N."/>
            <person name="Groth M."/>
            <person name="Guda C."/>
            <person name="Hadaegh A."/>
            <person name="Iglesias-Rodriguez M.D."/>
            <person name="Jenkins J."/>
            <person name="Jones B.M."/>
            <person name="Lawson T."/>
            <person name="Leese F."/>
            <person name="Lindquist E."/>
            <person name="Lobanov A."/>
            <person name="Lomsadze A."/>
            <person name="Malik S.B."/>
            <person name="Marsh M.E."/>
            <person name="Mackinder L."/>
            <person name="Mock T."/>
            <person name="Mueller-Roeber B."/>
            <person name="Pagarete A."/>
            <person name="Parker M."/>
            <person name="Probert I."/>
            <person name="Quesneville H."/>
            <person name="Raines C."/>
            <person name="Rensing S.A."/>
            <person name="Riano-Pachon D.M."/>
            <person name="Richier S."/>
            <person name="Rokitta S."/>
            <person name="Shiraiwa Y."/>
            <person name="Soanes D.M."/>
            <person name="van der Giezen M."/>
            <person name="Wahlund T.M."/>
            <person name="Williams B."/>
            <person name="Wilson W."/>
            <person name="Wolfe G."/>
            <person name="Wurch L.L."/>
        </authorList>
    </citation>
    <scope>NUCLEOTIDE SEQUENCE</scope>
</reference>
<sequence length="272" mass="28849">MLVSSGRRVLSVTRARLLSTVAVASMEDGSLRAHVSRRGREAPALLPRYLSDARGVETFDAVSRPDGVLQLSVAENQMISDWLVPRIRSIAASPASDAHGGGAGLFEQADIFYQQTHGTPQCRAAVAAHMERVLCGGSYPIDPDKLVVGAGCNAVLENLLFALADAGEGVLAECWDWAESKESPLPFLSYGDSGPPQRENSGSWAGAVGVEEALLPAREAEQRVSGLLLTPGASMRSEEPGLFRCVFSAATEEGFEVALQRFARLAAAPRAT</sequence>
<dbReference type="SUPFAM" id="SSF53383">
    <property type="entry name" value="PLP-dependent transferases"/>
    <property type="match status" value="1"/>
</dbReference>
<dbReference type="InterPro" id="IPR050478">
    <property type="entry name" value="Ethylene_sulfur-biosynth"/>
</dbReference>
<accession>A0A0D3KD11</accession>
<dbReference type="EnsemblProtists" id="EOD33646">
    <property type="protein sequence ID" value="EOD33646"/>
    <property type="gene ID" value="EMIHUDRAFT_467730"/>
</dbReference>
<evidence type="ECO:0000313" key="3">
    <source>
        <dbReference type="EnsemblProtists" id="EOD33646"/>
    </source>
</evidence>
<dbReference type="Gene3D" id="3.40.640.10">
    <property type="entry name" value="Type I PLP-dependent aspartate aminotransferase-like (Major domain)"/>
    <property type="match status" value="1"/>
</dbReference>
<dbReference type="InterPro" id="IPR004839">
    <property type="entry name" value="Aminotransferase_I/II_large"/>
</dbReference>
<dbReference type="GO" id="GO:0008483">
    <property type="term" value="F:transaminase activity"/>
    <property type="evidence" value="ECO:0007669"/>
    <property type="project" value="TreeGrafter"/>
</dbReference>
<dbReference type="Proteomes" id="UP000013827">
    <property type="component" value="Unassembled WGS sequence"/>
</dbReference>
<keyword evidence="4" id="KW-1185">Reference proteome</keyword>
<keyword evidence="1" id="KW-0663">Pyridoxal phosphate</keyword>
<dbReference type="HOGENOM" id="CLU_1024642_0_0_1"/>
<dbReference type="PANTHER" id="PTHR43795">
    <property type="entry name" value="BIFUNCTIONAL ASPARTATE AMINOTRANSFERASE AND GLUTAMATE/ASPARTATE-PREPHENATE AMINOTRANSFERASE-RELATED"/>
    <property type="match status" value="1"/>
</dbReference>
<evidence type="ECO:0000259" key="2">
    <source>
        <dbReference type="Pfam" id="PF00155"/>
    </source>
</evidence>
<dbReference type="KEGG" id="ehx:EMIHUDRAFT_467730"/>
<dbReference type="InterPro" id="IPR015421">
    <property type="entry name" value="PyrdxlP-dep_Trfase_major"/>
</dbReference>
<dbReference type="Gene3D" id="3.90.1150.10">
    <property type="entry name" value="Aspartate Aminotransferase, domain 1"/>
    <property type="match status" value="1"/>
</dbReference>
<dbReference type="STRING" id="2903.R1FDS4"/>
<dbReference type="PANTHER" id="PTHR43795:SF39">
    <property type="entry name" value="AMINOTRANSFERASE CLASS I_CLASSII DOMAIN-CONTAINING PROTEIN"/>
    <property type="match status" value="1"/>
</dbReference>
<dbReference type="InterPro" id="IPR015424">
    <property type="entry name" value="PyrdxlP-dep_Trfase"/>
</dbReference>
<name>A0A0D3KD11_EMIH1</name>
<feature type="domain" description="Aminotransferase class I/classII large" evidence="2">
    <location>
        <begin position="112"/>
        <end position="179"/>
    </location>
</feature>
<dbReference type="InterPro" id="IPR015422">
    <property type="entry name" value="PyrdxlP-dep_Trfase_small"/>
</dbReference>
<dbReference type="GO" id="GO:0006520">
    <property type="term" value="P:amino acid metabolic process"/>
    <property type="evidence" value="ECO:0007669"/>
    <property type="project" value="TreeGrafter"/>
</dbReference>
<evidence type="ECO:0000256" key="1">
    <source>
        <dbReference type="ARBA" id="ARBA00022898"/>
    </source>
</evidence>
<protein>
    <recommendedName>
        <fullName evidence="2">Aminotransferase class I/classII large domain-containing protein</fullName>
    </recommendedName>
</protein>
<organism evidence="3 4">
    <name type="scientific">Emiliania huxleyi (strain CCMP1516)</name>
    <dbReference type="NCBI Taxonomy" id="280463"/>
    <lineage>
        <taxon>Eukaryota</taxon>
        <taxon>Haptista</taxon>
        <taxon>Haptophyta</taxon>
        <taxon>Prymnesiophyceae</taxon>
        <taxon>Isochrysidales</taxon>
        <taxon>Noelaerhabdaceae</taxon>
        <taxon>Emiliania</taxon>
    </lineage>
</organism>
<dbReference type="GO" id="GO:0030170">
    <property type="term" value="F:pyridoxal phosphate binding"/>
    <property type="evidence" value="ECO:0007669"/>
    <property type="project" value="InterPro"/>
</dbReference>
<dbReference type="GeneID" id="17278916"/>
<proteinExistence type="predicted"/>
<evidence type="ECO:0000313" key="4">
    <source>
        <dbReference type="Proteomes" id="UP000013827"/>
    </source>
</evidence>
<dbReference type="PaxDb" id="2903-EOD33646"/>
<dbReference type="AlphaFoldDB" id="A0A0D3KD11"/>
<dbReference type="Pfam" id="PF00155">
    <property type="entry name" value="Aminotran_1_2"/>
    <property type="match status" value="1"/>
</dbReference>
<reference evidence="3" key="2">
    <citation type="submission" date="2024-10" db="UniProtKB">
        <authorList>
            <consortium name="EnsemblProtists"/>
        </authorList>
    </citation>
    <scope>IDENTIFICATION</scope>
</reference>
<dbReference type="RefSeq" id="XP_005786075.1">
    <property type="nucleotide sequence ID" value="XM_005786018.1"/>
</dbReference>